<sequence>MAARTKTADVKLSLPGGANAYRAYGLFCRPDKEPGGANAYRACGLFCRPDKA</sequence>
<dbReference type="KEGG" id="cko:CKO_01348"/>
<reference evidence="1 2" key="1">
    <citation type="submission" date="2007-08" db="EMBL/GenBank/DDBJ databases">
        <authorList>
            <consortium name="The Citrobacter koseri Genome Sequencing Project"/>
            <person name="McClelland M."/>
            <person name="Sanderson E.K."/>
            <person name="Porwollik S."/>
            <person name="Spieth J."/>
            <person name="Clifton W.S."/>
            <person name="Latreille P."/>
            <person name="Courtney L."/>
            <person name="Wang C."/>
            <person name="Pepin K."/>
            <person name="Bhonagiri V."/>
            <person name="Nash W."/>
            <person name="Johnson M."/>
            <person name="Thiruvilangam P."/>
            <person name="Wilson R."/>
        </authorList>
    </citation>
    <scope>NUCLEOTIDE SEQUENCE [LARGE SCALE GENOMIC DNA]</scope>
    <source>
        <strain evidence="2">ATCC BAA-895 / CDC 4225-83 / SGSC4696</strain>
    </source>
</reference>
<keyword evidence="2" id="KW-1185">Reference proteome</keyword>
<name>A8AG72_CITK8</name>
<organism evidence="1 2">
    <name type="scientific">Citrobacter koseri (strain ATCC BAA-895 / CDC 4225-83 / SGSC4696)</name>
    <dbReference type="NCBI Taxonomy" id="290338"/>
    <lineage>
        <taxon>Bacteria</taxon>
        <taxon>Pseudomonadati</taxon>
        <taxon>Pseudomonadota</taxon>
        <taxon>Gammaproteobacteria</taxon>
        <taxon>Enterobacterales</taxon>
        <taxon>Enterobacteriaceae</taxon>
        <taxon>Citrobacter</taxon>
    </lineage>
</organism>
<dbReference type="AlphaFoldDB" id="A8AG72"/>
<proteinExistence type="predicted"/>
<accession>A8AG72</accession>
<protein>
    <submittedName>
        <fullName evidence="1">Uncharacterized protein</fullName>
    </submittedName>
</protein>
<dbReference type="Proteomes" id="UP000008148">
    <property type="component" value="Chromosome"/>
</dbReference>
<dbReference type="EMBL" id="CP000822">
    <property type="protein sequence ID" value="ABV12485.1"/>
    <property type="molecule type" value="Genomic_DNA"/>
</dbReference>
<gene>
    <name evidence="1" type="ordered locus">CKO_01348</name>
</gene>
<evidence type="ECO:0000313" key="1">
    <source>
        <dbReference type="EMBL" id="ABV12485.1"/>
    </source>
</evidence>
<evidence type="ECO:0000313" key="2">
    <source>
        <dbReference type="Proteomes" id="UP000008148"/>
    </source>
</evidence>
<dbReference type="HOGENOM" id="CLU_3078162_0_0_6"/>